<dbReference type="AlphaFoldDB" id="A0AA39I020"/>
<dbReference type="EMBL" id="JAUCMV010000002">
    <property type="protein sequence ID" value="KAK0414431.1"/>
    <property type="molecule type" value="Genomic_DNA"/>
</dbReference>
<evidence type="ECO:0000313" key="3">
    <source>
        <dbReference type="Proteomes" id="UP001175271"/>
    </source>
</evidence>
<organism evidence="2 3">
    <name type="scientific">Steinernema hermaphroditum</name>
    <dbReference type="NCBI Taxonomy" id="289476"/>
    <lineage>
        <taxon>Eukaryota</taxon>
        <taxon>Metazoa</taxon>
        <taxon>Ecdysozoa</taxon>
        <taxon>Nematoda</taxon>
        <taxon>Chromadorea</taxon>
        <taxon>Rhabditida</taxon>
        <taxon>Tylenchina</taxon>
        <taxon>Panagrolaimomorpha</taxon>
        <taxon>Strongyloidoidea</taxon>
        <taxon>Steinernematidae</taxon>
        <taxon>Steinernema</taxon>
    </lineage>
</organism>
<feature type="compositionally biased region" description="Low complexity" evidence="1">
    <location>
        <begin position="10"/>
        <end position="30"/>
    </location>
</feature>
<evidence type="ECO:0000313" key="2">
    <source>
        <dbReference type="EMBL" id="KAK0414431.1"/>
    </source>
</evidence>
<evidence type="ECO:0000256" key="1">
    <source>
        <dbReference type="SAM" id="MobiDB-lite"/>
    </source>
</evidence>
<keyword evidence="3" id="KW-1185">Reference proteome</keyword>
<sequence>MPCPSLGTESEVSPSPSSSSESPRLVRPPSTLTPPKVTRIPPSLPPYPTLFAPVVFVSISDSLLHNNPITTLTKDTIMELYHSTKSGIEKNCLTANFHFQHVSGKLRVTD</sequence>
<comment type="caution">
    <text evidence="2">The sequence shown here is derived from an EMBL/GenBank/DDBJ whole genome shotgun (WGS) entry which is preliminary data.</text>
</comment>
<dbReference type="Proteomes" id="UP001175271">
    <property type="component" value="Unassembled WGS sequence"/>
</dbReference>
<reference evidence="2" key="1">
    <citation type="submission" date="2023-06" db="EMBL/GenBank/DDBJ databases">
        <title>Genomic analysis of the entomopathogenic nematode Steinernema hermaphroditum.</title>
        <authorList>
            <person name="Schwarz E.M."/>
            <person name="Heppert J.K."/>
            <person name="Baniya A."/>
            <person name="Schwartz H.T."/>
            <person name="Tan C.-H."/>
            <person name="Antoshechkin I."/>
            <person name="Sternberg P.W."/>
            <person name="Goodrich-Blair H."/>
            <person name="Dillman A.R."/>
        </authorList>
    </citation>
    <scope>NUCLEOTIDE SEQUENCE</scope>
    <source>
        <strain evidence="2">PS9179</strain>
        <tissue evidence="2">Whole animal</tissue>
    </source>
</reference>
<name>A0AA39I020_9BILA</name>
<protein>
    <submittedName>
        <fullName evidence="2">Uncharacterized protein</fullName>
    </submittedName>
</protein>
<proteinExistence type="predicted"/>
<gene>
    <name evidence="2" type="ORF">QR680_011425</name>
</gene>
<accession>A0AA39I020</accession>
<feature type="region of interest" description="Disordered" evidence="1">
    <location>
        <begin position="1"/>
        <end position="43"/>
    </location>
</feature>